<accession>A0ABV6M493</accession>
<evidence type="ECO:0000313" key="6">
    <source>
        <dbReference type="EMBL" id="MFC0529515.1"/>
    </source>
</evidence>
<comment type="similarity">
    <text evidence="2">Belongs to the KHG/KDPG aldolase family.</text>
</comment>
<dbReference type="Gene3D" id="3.20.20.70">
    <property type="entry name" value="Aldolase class I"/>
    <property type="match status" value="1"/>
</dbReference>
<comment type="pathway">
    <text evidence="1">Carbohydrate acid metabolism.</text>
</comment>
<dbReference type="Proteomes" id="UP001589867">
    <property type="component" value="Unassembled WGS sequence"/>
</dbReference>
<gene>
    <name evidence="6" type="ORF">ACFFIA_17815</name>
</gene>
<dbReference type="EMBL" id="JBHLUH010000036">
    <property type="protein sequence ID" value="MFC0529515.1"/>
    <property type="molecule type" value="Genomic_DNA"/>
</dbReference>
<organism evidence="6 7">
    <name type="scientific">Phytohabitans kaempferiae</name>
    <dbReference type="NCBI Taxonomy" id="1620943"/>
    <lineage>
        <taxon>Bacteria</taxon>
        <taxon>Bacillati</taxon>
        <taxon>Actinomycetota</taxon>
        <taxon>Actinomycetes</taxon>
        <taxon>Micromonosporales</taxon>
        <taxon>Micromonosporaceae</taxon>
    </lineage>
</organism>
<reference evidence="6 7" key="1">
    <citation type="submission" date="2024-09" db="EMBL/GenBank/DDBJ databases">
        <authorList>
            <person name="Sun Q."/>
            <person name="Mori K."/>
        </authorList>
    </citation>
    <scope>NUCLEOTIDE SEQUENCE [LARGE SCALE GENOMIC DNA]</scope>
    <source>
        <strain evidence="6 7">TBRC 3947</strain>
    </source>
</reference>
<evidence type="ECO:0000256" key="5">
    <source>
        <dbReference type="ARBA" id="ARBA00023277"/>
    </source>
</evidence>
<dbReference type="PANTHER" id="PTHR30246">
    <property type="entry name" value="2-KETO-3-DEOXY-6-PHOSPHOGLUCONATE ALDOLASE"/>
    <property type="match status" value="1"/>
</dbReference>
<evidence type="ECO:0000256" key="4">
    <source>
        <dbReference type="ARBA" id="ARBA00023239"/>
    </source>
</evidence>
<name>A0ABV6M493_9ACTN</name>
<proteinExistence type="inferred from homology"/>
<dbReference type="RefSeq" id="WP_377252354.1">
    <property type="nucleotide sequence ID" value="NZ_JBHLUH010000036.1"/>
</dbReference>
<comment type="subunit">
    <text evidence="3">Homotrimer.</text>
</comment>
<sequence>MQLLDLLSTHRLLAIVRGTDTEAALDCVLALVDEGLTLVEVSLTTPGALSIIERARAALGEAATLGAGTIVTVADARSAADAGATFLVTPGASPESTAIKEAGLPVIEGALTPTEILAATEGGAAAVKVFPAALGGPGYIKALRDPLPRVGMVAVGGVDVDNAAAFLAAGAVAVGPGSSLMGDAPHGGDLDALRRRASAFRAAVAP</sequence>
<dbReference type="InterPro" id="IPR000887">
    <property type="entry name" value="Aldlse_KDPG_KHG"/>
</dbReference>
<dbReference type="PANTHER" id="PTHR30246:SF1">
    <property type="entry name" value="2-DEHYDRO-3-DEOXY-6-PHOSPHOGALACTONATE ALDOLASE-RELATED"/>
    <property type="match status" value="1"/>
</dbReference>
<evidence type="ECO:0000313" key="7">
    <source>
        <dbReference type="Proteomes" id="UP001589867"/>
    </source>
</evidence>
<evidence type="ECO:0000256" key="1">
    <source>
        <dbReference type="ARBA" id="ARBA00004761"/>
    </source>
</evidence>
<protein>
    <submittedName>
        <fullName evidence="6">Bifunctional 4-hydroxy-2-oxoglutarate aldolase/2-dehydro-3-deoxy-phosphogluconate aldolase</fullName>
    </submittedName>
</protein>
<evidence type="ECO:0000256" key="2">
    <source>
        <dbReference type="ARBA" id="ARBA00006906"/>
    </source>
</evidence>
<keyword evidence="7" id="KW-1185">Reference proteome</keyword>
<keyword evidence="5" id="KW-0119">Carbohydrate metabolism</keyword>
<dbReference type="Pfam" id="PF01081">
    <property type="entry name" value="Aldolase"/>
    <property type="match status" value="1"/>
</dbReference>
<evidence type="ECO:0000256" key="3">
    <source>
        <dbReference type="ARBA" id="ARBA00011233"/>
    </source>
</evidence>
<dbReference type="SUPFAM" id="SSF51569">
    <property type="entry name" value="Aldolase"/>
    <property type="match status" value="1"/>
</dbReference>
<dbReference type="CDD" id="cd00452">
    <property type="entry name" value="KDPG_aldolase"/>
    <property type="match status" value="1"/>
</dbReference>
<comment type="caution">
    <text evidence="6">The sequence shown here is derived from an EMBL/GenBank/DDBJ whole genome shotgun (WGS) entry which is preliminary data.</text>
</comment>
<dbReference type="InterPro" id="IPR013785">
    <property type="entry name" value="Aldolase_TIM"/>
</dbReference>
<keyword evidence="4" id="KW-0456">Lyase</keyword>